<reference evidence="2" key="1">
    <citation type="journal article" date="2025" name="Foods">
        <title>Unveiling the Microbial Signatures of Arabica Coffee Cherries: Insights into Ripeness Specific Diversity, Functional Traits, and Implications for Quality and Safety.</title>
        <authorList>
            <consortium name="RefSeq"/>
            <person name="Tenea G.N."/>
            <person name="Cifuentes V."/>
            <person name="Reyes P."/>
            <person name="Cevallos-Vallejos M."/>
        </authorList>
    </citation>
    <scope>NUCLEOTIDE SEQUENCE [LARGE SCALE GENOMIC DNA]</scope>
</reference>
<keyword evidence="2" id="KW-1185">Reference proteome</keyword>
<sequence>MELLKLSKFKLQLKALISEVKQLKDREISADDQVRVLTQKQKQRDEAFSEKLTALQAELSLSNDIRQKLEKKVSCLESENGLLESKQQELVETISSLLQSKQSFFQVYEDSFGEMKRAMEDRDKKIAVLSEKIKAHSLLFDTIEKEANSINQVVSNAENALKEREEVVVGLKRKFDEASTWETLFLETINNLERKLRDDDELKRKDKIILDLEAQIEAAKSTYNFQPRVDELQNALAAKEIVIQNLISEKQALHFEVCNLGFTMKKIQDAVSGMDEENRKSFSSILCEAEECVTNESNEVQGLGDVQEEEDGCHQNTSAVGAVEISGFF</sequence>
<evidence type="ECO:0000256" key="1">
    <source>
        <dbReference type="SAM" id="Coils"/>
    </source>
</evidence>
<protein>
    <submittedName>
        <fullName evidence="3">Uncharacterized protein</fullName>
    </submittedName>
</protein>
<keyword evidence="1" id="KW-0175">Coiled coil</keyword>
<evidence type="ECO:0000313" key="2">
    <source>
        <dbReference type="Proteomes" id="UP001652660"/>
    </source>
</evidence>
<dbReference type="RefSeq" id="XP_027095830.1">
    <property type="nucleotide sequence ID" value="XM_027240029.2"/>
</dbReference>
<dbReference type="OrthoDB" id="1923550at2759"/>
<reference evidence="3" key="2">
    <citation type="submission" date="2025-08" db="UniProtKB">
        <authorList>
            <consortium name="RefSeq"/>
        </authorList>
    </citation>
    <scope>IDENTIFICATION</scope>
    <source>
        <tissue evidence="3">Leaves</tissue>
    </source>
</reference>
<dbReference type="Proteomes" id="UP001652660">
    <property type="component" value="Chromosome 11c"/>
</dbReference>
<evidence type="ECO:0000313" key="3">
    <source>
        <dbReference type="RefSeq" id="XP_027095830.1"/>
    </source>
</evidence>
<feature type="coiled-coil region" evidence="1">
    <location>
        <begin position="52"/>
        <end position="86"/>
    </location>
</feature>
<name>A0A6P6UZE8_COFAR</name>
<gene>
    <name evidence="3" type="primary">LOC113715738</name>
</gene>
<proteinExistence type="predicted"/>
<dbReference type="SUPFAM" id="SSF57997">
    <property type="entry name" value="Tropomyosin"/>
    <property type="match status" value="1"/>
</dbReference>
<dbReference type="AlphaFoldDB" id="A0A6P6UZE8"/>
<accession>A0A6P6UZE8</accession>
<dbReference type="GeneID" id="113715738"/>
<organism evidence="2 3">
    <name type="scientific">Coffea arabica</name>
    <name type="common">Arabian coffee</name>
    <dbReference type="NCBI Taxonomy" id="13443"/>
    <lineage>
        <taxon>Eukaryota</taxon>
        <taxon>Viridiplantae</taxon>
        <taxon>Streptophyta</taxon>
        <taxon>Embryophyta</taxon>
        <taxon>Tracheophyta</taxon>
        <taxon>Spermatophyta</taxon>
        <taxon>Magnoliopsida</taxon>
        <taxon>eudicotyledons</taxon>
        <taxon>Gunneridae</taxon>
        <taxon>Pentapetalae</taxon>
        <taxon>asterids</taxon>
        <taxon>lamiids</taxon>
        <taxon>Gentianales</taxon>
        <taxon>Rubiaceae</taxon>
        <taxon>Ixoroideae</taxon>
        <taxon>Gardenieae complex</taxon>
        <taxon>Bertiereae - Coffeeae clade</taxon>
        <taxon>Coffeeae</taxon>
        <taxon>Coffea</taxon>
    </lineage>
</organism>
<feature type="coiled-coil region" evidence="1">
    <location>
        <begin position="202"/>
        <end position="249"/>
    </location>
</feature>